<evidence type="ECO:0000256" key="1">
    <source>
        <dbReference type="ARBA" id="ARBA00006484"/>
    </source>
</evidence>
<comment type="similarity">
    <text evidence="1">Belongs to the short-chain dehydrogenases/reductases (SDR) family.</text>
</comment>
<gene>
    <name evidence="3" type="ORF">EW145_g1596</name>
</gene>
<dbReference type="GO" id="GO:0016491">
    <property type="term" value="F:oxidoreductase activity"/>
    <property type="evidence" value="ECO:0007669"/>
    <property type="project" value="UniProtKB-KW"/>
</dbReference>
<dbReference type="PANTHER" id="PTHR24320:SF281">
    <property type="entry name" value="SHORT CHAIN DEHYDROGENASE_REDUCTASE FAMILY PROTEIN (AFU_ORTHOLOGUE AFUA_5G14310)"/>
    <property type="match status" value="1"/>
</dbReference>
<evidence type="ECO:0000256" key="2">
    <source>
        <dbReference type="ARBA" id="ARBA00023002"/>
    </source>
</evidence>
<reference evidence="3 4" key="1">
    <citation type="submission" date="2019-02" db="EMBL/GenBank/DDBJ databases">
        <title>Genome sequencing of the rare red list fungi Phellinidium pouzarii.</title>
        <authorList>
            <person name="Buettner E."/>
            <person name="Kellner H."/>
        </authorList>
    </citation>
    <scope>NUCLEOTIDE SEQUENCE [LARGE SCALE GENOMIC DNA]</scope>
    <source>
        <strain evidence="3 4">DSM 108285</strain>
    </source>
</reference>
<evidence type="ECO:0000313" key="4">
    <source>
        <dbReference type="Proteomes" id="UP000308199"/>
    </source>
</evidence>
<evidence type="ECO:0000313" key="3">
    <source>
        <dbReference type="EMBL" id="THH10036.1"/>
    </source>
</evidence>
<keyword evidence="2" id="KW-0560">Oxidoreductase</keyword>
<dbReference type="Gene3D" id="3.40.50.720">
    <property type="entry name" value="NAD(P)-binding Rossmann-like Domain"/>
    <property type="match status" value="1"/>
</dbReference>
<dbReference type="PANTHER" id="PTHR24320">
    <property type="entry name" value="RETINOL DEHYDROGENASE"/>
    <property type="match status" value="1"/>
</dbReference>
<dbReference type="Pfam" id="PF00106">
    <property type="entry name" value="adh_short"/>
    <property type="match status" value="1"/>
</dbReference>
<sequence>MQSAIDTLRGKHFFDQTDVADLSGRTVLVTGGTLGISFEVAKSSAVSRARVLILSRKLGNGETAVQRIQSETSGGADIEFIEIDLGNLNTLVAGAGIGVNEYALSSDGIEHHFSVNNLGHIFLINRLLPLIRRTAALNEFPAPRIVQISSSLHLTASSSIKFASLEEVNDESIGPNALYARSKLANILFTRWLAAHVFERGSRIYALATHPGAVATGQQDQLKDAYGTLVGGMIKGVVTPILRQPEQGSLSTLWAATSEEIEEKDLQGVYITDPGEWGGESKQSQDEILRENLWSLSHKLIQEKAGEDAFLDWSDANA</sequence>
<accession>A0A4S4LDV3</accession>
<proteinExistence type="inferred from homology"/>
<evidence type="ECO:0008006" key="5">
    <source>
        <dbReference type="Google" id="ProtNLM"/>
    </source>
</evidence>
<dbReference type="PRINTS" id="PR00081">
    <property type="entry name" value="GDHRDH"/>
</dbReference>
<dbReference type="Proteomes" id="UP000308199">
    <property type="component" value="Unassembled WGS sequence"/>
</dbReference>
<dbReference type="InterPro" id="IPR002347">
    <property type="entry name" value="SDR_fam"/>
</dbReference>
<name>A0A4S4LDV3_9AGAM</name>
<dbReference type="SUPFAM" id="SSF51735">
    <property type="entry name" value="NAD(P)-binding Rossmann-fold domains"/>
    <property type="match status" value="1"/>
</dbReference>
<organism evidence="3 4">
    <name type="scientific">Phellinidium pouzarii</name>
    <dbReference type="NCBI Taxonomy" id="167371"/>
    <lineage>
        <taxon>Eukaryota</taxon>
        <taxon>Fungi</taxon>
        <taxon>Dikarya</taxon>
        <taxon>Basidiomycota</taxon>
        <taxon>Agaricomycotina</taxon>
        <taxon>Agaricomycetes</taxon>
        <taxon>Hymenochaetales</taxon>
        <taxon>Hymenochaetaceae</taxon>
        <taxon>Phellinidium</taxon>
    </lineage>
</organism>
<protein>
    <recommendedName>
        <fullName evidence="5">Ketoreductase (KR) domain-containing protein</fullName>
    </recommendedName>
</protein>
<dbReference type="InterPro" id="IPR036291">
    <property type="entry name" value="NAD(P)-bd_dom_sf"/>
</dbReference>
<dbReference type="EMBL" id="SGPK01000046">
    <property type="protein sequence ID" value="THH10036.1"/>
    <property type="molecule type" value="Genomic_DNA"/>
</dbReference>
<keyword evidence="4" id="KW-1185">Reference proteome</keyword>
<comment type="caution">
    <text evidence="3">The sequence shown here is derived from an EMBL/GenBank/DDBJ whole genome shotgun (WGS) entry which is preliminary data.</text>
</comment>
<dbReference type="AlphaFoldDB" id="A0A4S4LDV3"/>
<dbReference type="OrthoDB" id="191139at2759"/>